<evidence type="ECO:0000256" key="7">
    <source>
        <dbReference type="ARBA" id="ARBA00022679"/>
    </source>
</evidence>
<dbReference type="GO" id="GO:0009002">
    <property type="term" value="F:serine-type D-Ala-D-Ala carboxypeptidase activity"/>
    <property type="evidence" value="ECO:0007669"/>
    <property type="project" value="UniProtKB-EC"/>
</dbReference>
<dbReference type="InterPro" id="IPR023346">
    <property type="entry name" value="Lysozyme-like_dom_sf"/>
</dbReference>
<dbReference type="InterPro" id="IPR036950">
    <property type="entry name" value="PBP_transglycosylase"/>
</dbReference>
<dbReference type="GO" id="GO:0008955">
    <property type="term" value="F:peptidoglycan glycosyltransferase activity"/>
    <property type="evidence" value="ECO:0007669"/>
    <property type="project" value="UniProtKB-EC"/>
</dbReference>
<evidence type="ECO:0000256" key="12">
    <source>
        <dbReference type="ARBA" id="ARBA00022989"/>
    </source>
</evidence>
<dbReference type="EMBL" id="PJNH01000001">
    <property type="protein sequence ID" value="PKR78292.1"/>
    <property type="molecule type" value="Genomic_DNA"/>
</dbReference>
<organism evidence="21 22">
    <name type="scientific">Halalkalibacillus sediminis</name>
    <dbReference type="NCBI Taxonomy" id="2018042"/>
    <lineage>
        <taxon>Bacteria</taxon>
        <taxon>Bacillati</taxon>
        <taxon>Bacillota</taxon>
        <taxon>Bacilli</taxon>
        <taxon>Bacillales</taxon>
        <taxon>Bacillaceae</taxon>
        <taxon>Halalkalibacillus</taxon>
    </lineage>
</organism>
<evidence type="ECO:0000256" key="3">
    <source>
        <dbReference type="ARBA" id="ARBA00022475"/>
    </source>
</evidence>
<dbReference type="Gene3D" id="1.10.3810.10">
    <property type="entry name" value="Biosynthetic peptidoglycan transglycosylase-like"/>
    <property type="match status" value="1"/>
</dbReference>
<keyword evidence="8 18" id="KW-0812">Transmembrane</keyword>
<dbReference type="SUPFAM" id="SSF53955">
    <property type="entry name" value="Lysozyme-like"/>
    <property type="match status" value="1"/>
</dbReference>
<evidence type="ECO:0000313" key="22">
    <source>
        <dbReference type="Proteomes" id="UP000243524"/>
    </source>
</evidence>
<evidence type="ECO:0000256" key="11">
    <source>
        <dbReference type="ARBA" id="ARBA00022984"/>
    </source>
</evidence>
<proteinExistence type="inferred from homology"/>
<evidence type="ECO:0000256" key="8">
    <source>
        <dbReference type="ARBA" id="ARBA00022692"/>
    </source>
</evidence>
<dbReference type="NCBIfam" id="TIGR02074">
    <property type="entry name" value="PBP_1a_fam"/>
    <property type="match status" value="1"/>
</dbReference>
<dbReference type="GO" id="GO:0006508">
    <property type="term" value="P:proteolysis"/>
    <property type="evidence" value="ECO:0007669"/>
    <property type="project" value="UniProtKB-KW"/>
</dbReference>
<comment type="catalytic activity">
    <reaction evidence="16">
        <text>Preferential cleavage: (Ac)2-L-Lys-D-Ala-|-D-Ala. Also transpeptidation of peptidyl-alanyl moieties that are N-acyl substituents of D-alanine.</text>
        <dbReference type="EC" id="3.4.16.4"/>
    </reaction>
</comment>
<keyword evidence="22" id="KW-1185">Reference proteome</keyword>
<evidence type="ECO:0000256" key="18">
    <source>
        <dbReference type="SAM" id="Phobius"/>
    </source>
</evidence>
<dbReference type="SUPFAM" id="SSF56601">
    <property type="entry name" value="beta-lactamase/transpeptidase-like"/>
    <property type="match status" value="1"/>
</dbReference>
<gene>
    <name evidence="21" type="ORF">CEY16_00605</name>
</gene>
<accession>A0A2I0QVC2</accession>
<dbReference type="PANTHER" id="PTHR32282">
    <property type="entry name" value="BINDING PROTEIN TRANSPEPTIDASE, PUTATIVE-RELATED"/>
    <property type="match status" value="1"/>
</dbReference>
<dbReference type="GO" id="GO:0008360">
    <property type="term" value="P:regulation of cell shape"/>
    <property type="evidence" value="ECO:0007669"/>
    <property type="project" value="UniProtKB-KW"/>
</dbReference>
<dbReference type="GO" id="GO:0030288">
    <property type="term" value="C:outer membrane-bounded periplasmic space"/>
    <property type="evidence" value="ECO:0007669"/>
    <property type="project" value="TreeGrafter"/>
</dbReference>
<keyword evidence="6" id="KW-0328">Glycosyltransferase</keyword>
<feature type="transmembrane region" description="Helical" evidence="18">
    <location>
        <begin position="31"/>
        <end position="58"/>
    </location>
</feature>
<dbReference type="Pfam" id="PF00912">
    <property type="entry name" value="Transgly"/>
    <property type="match status" value="1"/>
</dbReference>
<evidence type="ECO:0000256" key="6">
    <source>
        <dbReference type="ARBA" id="ARBA00022676"/>
    </source>
</evidence>
<evidence type="ECO:0000256" key="9">
    <source>
        <dbReference type="ARBA" id="ARBA00022801"/>
    </source>
</evidence>
<evidence type="ECO:0000256" key="15">
    <source>
        <dbReference type="ARBA" id="ARBA00023316"/>
    </source>
</evidence>
<dbReference type="InterPro" id="IPR050396">
    <property type="entry name" value="Glycosyltr_51/Transpeptidase"/>
</dbReference>
<name>A0A2I0QVC2_9BACI</name>
<evidence type="ECO:0000256" key="1">
    <source>
        <dbReference type="ARBA" id="ARBA00007090"/>
    </source>
</evidence>
<dbReference type="PANTHER" id="PTHR32282:SF32">
    <property type="entry name" value="PENICILLIN-BINDING PROTEIN 2A"/>
    <property type="match status" value="1"/>
</dbReference>
<keyword evidence="12 18" id="KW-1133">Transmembrane helix</keyword>
<keyword evidence="13 18" id="KW-0472">Membrane</keyword>
<comment type="catalytic activity">
    <reaction evidence="17">
        <text>[GlcNAc-(1-&gt;4)-Mur2Ac(oyl-L-Ala-gamma-D-Glu-L-Lys-D-Ala-D-Ala)](n)-di-trans,octa-cis-undecaprenyl diphosphate + beta-D-GlcNAc-(1-&gt;4)-Mur2Ac(oyl-L-Ala-gamma-D-Glu-L-Lys-D-Ala-D-Ala)-di-trans,octa-cis-undecaprenyl diphosphate = [GlcNAc-(1-&gt;4)-Mur2Ac(oyl-L-Ala-gamma-D-Glu-L-Lys-D-Ala-D-Ala)](n+1)-di-trans,octa-cis-undecaprenyl diphosphate + di-trans,octa-cis-undecaprenyl diphosphate + H(+)</text>
        <dbReference type="Rhea" id="RHEA:23708"/>
        <dbReference type="Rhea" id="RHEA-COMP:9602"/>
        <dbReference type="Rhea" id="RHEA-COMP:9603"/>
        <dbReference type="ChEBI" id="CHEBI:15378"/>
        <dbReference type="ChEBI" id="CHEBI:58405"/>
        <dbReference type="ChEBI" id="CHEBI:60033"/>
        <dbReference type="ChEBI" id="CHEBI:78435"/>
        <dbReference type="EC" id="2.4.99.28"/>
    </reaction>
</comment>
<evidence type="ECO:0000256" key="10">
    <source>
        <dbReference type="ARBA" id="ARBA00022960"/>
    </source>
</evidence>
<evidence type="ECO:0000256" key="16">
    <source>
        <dbReference type="ARBA" id="ARBA00034000"/>
    </source>
</evidence>
<keyword evidence="9" id="KW-0378">Hydrolase</keyword>
<dbReference type="FunFam" id="1.10.3810.10:FF:000001">
    <property type="entry name" value="Penicillin-binding protein 1A"/>
    <property type="match status" value="1"/>
</dbReference>
<dbReference type="InterPro" id="IPR012338">
    <property type="entry name" value="Beta-lactam/transpept-like"/>
</dbReference>
<dbReference type="Proteomes" id="UP000243524">
    <property type="component" value="Unassembled WGS sequence"/>
</dbReference>
<evidence type="ECO:0000259" key="19">
    <source>
        <dbReference type="Pfam" id="PF00905"/>
    </source>
</evidence>
<evidence type="ECO:0000256" key="5">
    <source>
        <dbReference type="ARBA" id="ARBA00022670"/>
    </source>
</evidence>
<keyword evidence="5" id="KW-0645">Protease</keyword>
<protein>
    <submittedName>
        <fullName evidence="21">Penicillin-binding protein</fullName>
    </submittedName>
</protein>
<evidence type="ECO:0000256" key="2">
    <source>
        <dbReference type="ARBA" id="ARBA00007739"/>
    </source>
</evidence>
<dbReference type="AlphaFoldDB" id="A0A2I0QVC2"/>
<keyword evidence="7" id="KW-0808">Transferase</keyword>
<keyword evidence="10" id="KW-0133">Cell shape</keyword>
<evidence type="ECO:0000313" key="21">
    <source>
        <dbReference type="EMBL" id="PKR78292.1"/>
    </source>
</evidence>
<evidence type="ECO:0000256" key="4">
    <source>
        <dbReference type="ARBA" id="ARBA00022645"/>
    </source>
</evidence>
<comment type="similarity">
    <text evidence="2">In the N-terminal section; belongs to the glycosyltransferase 51 family.</text>
</comment>
<comment type="caution">
    <text evidence="21">The sequence shown here is derived from an EMBL/GenBank/DDBJ whole genome shotgun (WGS) entry which is preliminary data.</text>
</comment>
<dbReference type="RefSeq" id="WP_101330025.1">
    <property type="nucleotide sequence ID" value="NZ_PJNH01000001.1"/>
</dbReference>
<dbReference type="GO" id="GO:0071555">
    <property type="term" value="P:cell wall organization"/>
    <property type="evidence" value="ECO:0007669"/>
    <property type="project" value="UniProtKB-KW"/>
</dbReference>
<keyword evidence="11" id="KW-0573">Peptidoglycan synthesis</keyword>
<dbReference type="GO" id="GO:0009252">
    <property type="term" value="P:peptidoglycan biosynthetic process"/>
    <property type="evidence" value="ECO:0007669"/>
    <property type="project" value="UniProtKB-KW"/>
</dbReference>
<sequence length="733" mass="82506">MYELYAQKVYGVEVLTIMKRLREKVPRKWKWIAYSLIGLFILSIIGYLTILLGGRFVVDEKHFIFSESTVLQNEEGEEIIKLYDENRTYAPIESIPDHVKDAFVAIEDHRFYDHSGVDLQAILRAVYVDVVTWSKAEGASTITQQLVKNTSLTSDKSWLRKTKEAMGAIYLEQEKSKEEILEYYLNEIYFGHGIYGVEEAAQHFYSKPVSELDISEGAMLAALPKAPNNYSPLIDPEAALDRRNVVLSRMYELNMIDAETSIRARGKTLGLNQSEQEDQPFINSYIDIVLNEVEEDYHLSRNEIYTGGYEITIGLDLKAQEMAYKELQKDEYFQGSQGNIQSSVVIVNQSNGLIRAAIGGREYQRGDLNRVQVKRQPGSTLKPLVVYGPALEEGVYEPYSLVEDKQVDYDGYSPSNADGTYEGEMTLYDALLKSKNTPAVNILNELGVAHGKEYLNEVGIDLQEDGLAIALGGLEEGLTPLQLAGLYRTFYNQGEYIEPYSIVEVKGRDGNVLDVDRPEPEQLFSPQTSWYLTRMLEAVVNEGTGQDGSYPKALAGKTGSTQHPQVQGAYRDAWFIGYNPEYTISTWIGYDQANEDNYLTTGSSAPTRLSKAILSSLDETKDFSLSFERPEGVEELEDPVRLPTLTNFSADLSFGILDGLFIELTWDRASDERIEYHIYKNSGEEPTYVGKTTGKGRYKVQTLGFMNNPTFYVIPVNPLTGQEGEPSNTDSAY</sequence>
<feature type="domain" description="Penicillin-binding protein transpeptidase" evidence="19">
    <location>
        <begin position="343"/>
        <end position="614"/>
    </location>
</feature>
<dbReference type="Gene3D" id="3.40.710.10">
    <property type="entry name" value="DD-peptidase/beta-lactamase superfamily"/>
    <property type="match status" value="1"/>
</dbReference>
<dbReference type="Pfam" id="PF00905">
    <property type="entry name" value="Transpeptidase"/>
    <property type="match status" value="1"/>
</dbReference>
<keyword evidence="15" id="KW-0961">Cell wall biogenesis/degradation</keyword>
<feature type="domain" description="Glycosyl transferase family 51" evidence="20">
    <location>
        <begin position="78"/>
        <end position="250"/>
    </location>
</feature>
<evidence type="ECO:0000256" key="13">
    <source>
        <dbReference type="ARBA" id="ARBA00023136"/>
    </source>
</evidence>
<dbReference type="InterPro" id="IPR001264">
    <property type="entry name" value="Glyco_trans_51"/>
</dbReference>
<keyword evidence="4" id="KW-0121">Carboxypeptidase</keyword>
<dbReference type="GO" id="GO:0008658">
    <property type="term" value="F:penicillin binding"/>
    <property type="evidence" value="ECO:0007669"/>
    <property type="project" value="InterPro"/>
</dbReference>
<dbReference type="OrthoDB" id="9766909at2"/>
<evidence type="ECO:0000256" key="14">
    <source>
        <dbReference type="ARBA" id="ARBA00023268"/>
    </source>
</evidence>
<keyword evidence="3" id="KW-1003">Cell membrane</keyword>
<evidence type="ECO:0000259" key="20">
    <source>
        <dbReference type="Pfam" id="PF00912"/>
    </source>
</evidence>
<comment type="similarity">
    <text evidence="1">In the C-terminal section; belongs to the transpeptidase family.</text>
</comment>
<keyword evidence="14" id="KW-0511">Multifunctional enzyme</keyword>
<dbReference type="InterPro" id="IPR001460">
    <property type="entry name" value="PCN-bd_Tpept"/>
</dbReference>
<reference evidence="21 22" key="1">
    <citation type="submission" date="2017-06" db="EMBL/GenBank/DDBJ databases">
        <title>the draft geome sequence of Illustriluteabacillus marina B3227.</title>
        <authorList>
            <person name="He R.-H."/>
            <person name="Du Z.-J."/>
        </authorList>
    </citation>
    <scope>NUCLEOTIDE SEQUENCE [LARGE SCALE GENOMIC DNA]</scope>
    <source>
        <strain evidence="21 22">B3227</strain>
    </source>
</reference>
<evidence type="ECO:0000256" key="17">
    <source>
        <dbReference type="ARBA" id="ARBA00049902"/>
    </source>
</evidence>